<accession>A0AA39W4D1</accession>
<evidence type="ECO:0000313" key="3">
    <source>
        <dbReference type="Proteomes" id="UP001175000"/>
    </source>
</evidence>
<protein>
    <submittedName>
        <fullName evidence="2">Uncharacterized protein</fullName>
    </submittedName>
</protein>
<organism evidence="2 3">
    <name type="scientific">Immersiella caudata</name>
    <dbReference type="NCBI Taxonomy" id="314043"/>
    <lineage>
        <taxon>Eukaryota</taxon>
        <taxon>Fungi</taxon>
        <taxon>Dikarya</taxon>
        <taxon>Ascomycota</taxon>
        <taxon>Pezizomycotina</taxon>
        <taxon>Sordariomycetes</taxon>
        <taxon>Sordariomycetidae</taxon>
        <taxon>Sordariales</taxon>
        <taxon>Lasiosphaeriaceae</taxon>
        <taxon>Immersiella</taxon>
    </lineage>
</organism>
<evidence type="ECO:0000313" key="2">
    <source>
        <dbReference type="EMBL" id="KAK0611259.1"/>
    </source>
</evidence>
<gene>
    <name evidence="2" type="ORF">B0T14DRAFT_530052</name>
</gene>
<reference evidence="2" key="1">
    <citation type="submission" date="2023-06" db="EMBL/GenBank/DDBJ databases">
        <title>Genome-scale phylogeny and comparative genomics of the fungal order Sordariales.</title>
        <authorList>
            <consortium name="Lawrence Berkeley National Laboratory"/>
            <person name="Hensen N."/>
            <person name="Bonometti L."/>
            <person name="Westerberg I."/>
            <person name="Brannstrom I.O."/>
            <person name="Guillou S."/>
            <person name="Cros-Aarteil S."/>
            <person name="Calhoun S."/>
            <person name="Haridas S."/>
            <person name="Kuo A."/>
            <person name="Mondo S."/>
            <person name="Pangilinan J."/>
            <person name="Riley R."/>
            <person name="Labutti K."/>
            <person name="Andreopoulos B."/>
            <person name="Lipzen A."/>
            <person name="Chen C."/>
            <person name="Yanf M."/>
            <person name="Daum C."/>
            <person name="Ng V."/>
            <person name="Clum A."/>
            <person name="Steindorff A."/>
            <person name="Ohm R."/>
            <person name="Martin F."/>
            <person name="Silar P."/>
            <person name="Natvig D."/>
            <person name="Lalanne C."/>
            <person name="Gautier V."/>
            <person name="Ament-Velasquez S.L."/>
            <person name="Kruys A."/>
            <person name="Hutchinson M.I."/>
            <person name="Powell A.J."/>
            <person name="Barry K."/>
            <person name="Miller A.N."/>
            <person name="Grigoriev I.V."/>
            <person name="Debuchy R."/>
            <person name="Gladieux P."/>
            <person name="Thoren M.H."/>
            <person name="Johannesson H."/>
        </authorList>
    </citation>
    <scope>NUCLEOTIDE SEQUENCE</scope>
    <source>
        <strain evidence="2">CBS 606.72</strain>
    </source>
</reference>
<comment type="caution">
    <text evidence="2">The sequence shown here is derived from an EMBL/GenBank/DDBJ whole genome shotgun (WGS) entry which is preliminary data.</text>
</comment>
<name>A0AA39W4D1_9PEZI</name>
<sequence>MGQNLSTKEVFADTSKAALAPFDRFSDMLLALIWGLSFYGIGMIFCAIALLGRWSGKHGERGVNIFSVLAAFILSVGWPLILIYLARTSDGPR</sequence>
<keyword evidence="3" id="KW-1185">Reference proteome</keyword>
<feature type="transmembrane region" description="Helical" evidence="1">
    <location>
        <begin position="63"/>
        <end position="86"/>
    </location>
</feature>
<feature type="transmembrane region" description="Helical" evidence="1">
    <location>
        <begin position="29"/>
        <end position="51"/>
    </location>
</feature>
<dbReference type="Proteomes" id="UP001175000">
    <property type="component" value="Unassembled WGS sequence"/>
</dbReference>
<proteinExistence type="predicted"/>
<evidence type="ECO:0000256" key="1">
    <source>
        <dbReference type="SAM" id="Phobius"/>
    </source>
</evidence>
<keyword evidence="1" id="KW-1133">Transmembrane helix</keyword>
<dbReference type="AlphaFoldDB" id="A0AA39W4D1"/>
<keyword evidence="1" id="KW-0472">Membrane</keyword>
<dbReference type="EMBL" id="JAULSU010000007">
    <property type="protein sequence ID" value="KAK0611259.1"/>
    <property type="molecule type" value="Genomic_DNA"/>
</dbReference>
<keyword evidence="1" id="KW-0812">Transmembrane</keyword>